<dbReference type="Proteomes" id="UP000185511">
    <property type="component" value="Chromosome"/>
</dbReference>
<dbReference type="Pfam" id="PF00175">
    <property type="entry name" value="NAD_binding_1"/>
    <property type="match status" value="1"/>
</dbReference>
<evidence type="ECO:0000256" key="9">
    <source>
        <dbReference type="SAM" id="MobiDB-lite"/>
    </source>
</evidence>
<keyword evidence="5" id="KW-0274">FAD</keyword>
<keyword evidence="3" id="KW-0001">2Fe-2S</keyword>
<keyword evidence="7" id="KW-0408">Iron</keyword>
<keyword evidence="13" id="KW-1185">Reference proteome</keyword>
<dbReference type="GO" id="GO:0051537">
    <property type="term" value="F:2 iron, 2 sulfur cluster binding"/>
    <property type="evidence" value="ECO:0007669"/>
    <property type="project" value="UniProtKB-KW"/>
</dbReference>
<reference evidence="13" key="1">
    <citation type="submission" date="2016-06" db="EMBL/GenBank/DDBJ databases">
        <title>Complete genome sequence of Actinoalloteichus fjordicus DSM 46855 (=ADI127-17), type strain of the new species Actinoalloteichus fjordicus.</title>
        <authorList>
            <person name="Ruckert C."/>
            <person name="Nouioui I."/>
            <person name="Willmese J."/>
            <person name="van Wezel G."/>
            <person name="Klenk H.-P."/>
            <person name="Kalinowski J."/>
            <person name="Zotchev S.B."/>
        </authorList>
    </citation>
    <scope>NUCLEOTIDE SEQUENCE [LARGE SCALE GENOMIC DNA]</scope>
    <source>
        <strain evidence="13">ADI127-7</strain>
    </source>
</reference>
<dbReference type="PROSITE" id="PS51085">
    <property type="entry name" value="2FE2S_FER_2"/>
    <property type="match status" value="1"/>
</dbReference>
<evidence type="ECO:0000313" key="12">
    <source>
        <dbReference type="EMBL" id="APU12594.1"/>
    </source>
</evidence>
<evidence type="ECO:0000256" key="8">
    <source>
        <dbReference type="ARBA" id="ARBA00023014"/>
    </source>
</evidence>
<keyword evidence="6" id="KW-0560">Oxidoreductase</keyword>
<gene>
    <name evidence="12" type="ORF">UA74_02535</name>
</gene>
<dbReference type="SUPFAM" id="SSF63380">
    <property type="entry name" value="Riboflavin synthase domain-like"/>
    <property type="match status" value="1"/>
</dbReference>
<feature type="domain" description="FAD-binding FR-type" evidence="11">
    <location>
        <begin position="24"/>
        <end position="159"/>
    </location>
</feature>
<dbReference type="InterPro" id="IPR036010">
    <property type="entry name" value="2Fe-2S_ferredoxin-like_sf"/>
</dbReference>
<evidence type="ECO:0000256" key="4">
    <source>
        <dbReference type="ARBA" id="ARBA00022723"/>
    </source>
</evidence>
<dbReference type="PANTHER" id="PTHR47354">
    <property type="entry name" value="NADH OXIDOREDUCTASE HCR"/>
    <property type="match status" value="1"/>
</dbReference>
<evidence type="ECO:0000256" key="5">
    <source>
        <dbReference type="ARBA" id="ARBA00022827"/>
    </source>
</evidence>
<dbReference type="EMBL" id="CP016076">
    <property type="protein sequence ID" value="APU12594.1"/>
    <property type="molecule type" value="Genomic_DNA"/>
</dbReference>
<dbReference type="Gene3D" id="3.10.20.30">
    <property type="match status" value="1"/>
</dbReference>
<protein>
    <submittedName>
        <fullName evidence="12">Flavodoxin reductase family protein</fullName>
    </submittedName>
</protein>
<name>A0AAC9L923_9PSEU</name>
<dbReference type="PROSITE" id="PS51384">
    <property type="entry name" value="FAD_FR"/>
    <property type="match status" value="1"/>
</dbReference>
<dbReference type="InterPro" id="IPR017938">
    <property type="entry name" value="Riboflavin_synthase-like_b-brl"/>
</dbReference>
<feature type="region of interest" description="Disordered" evidence="9">
    <location>
        <begin position="85"/>
        <end position="104"/>
    </location>
</feature>
<evidence type="ECO:0000256" key="7">
    <source>
        <dbReference type="ARBA" id="ARBA00023004"/>
    </source>
</evidence>
<dbReference type="AlphaFoldDB" id="A0AAC9L923"/>
<dbReference type="GO" id="GO:0046872">
    <property type="term" value="F:metal ion binding"/>
    <property type="evidence" value="ECO:0007669"/>
    <property type="project" value="UniProtKB-KW"/>
</dbReference>
<dbReference type="InterPro" id="IPR012675">
    <property type="entry name" value="Beta-grasp_dom_sf"/>
</dbReference>
<evidence type="ECO:0000256" key="3">
    <source>
        <dbReference type="ARBA" id="ARBA00022714"/>
    </source>
</evidence>
<dbReference type="Gene3D" id="2.40.30.10">
    <property type="entry name" value="Translation factors"/>
    <property type="match status" value="1"/>
</dbReference>
<organism evidence="12 13">
    <name type="scientific">Actinoalloteichus fjordicus</name>
    <dbReference type="NCBI Taxonomy" id="1612552"/>
    <lineage>
        <taxon>Bacteria</taxon>
        <taxon>Bacillati</taxon>
        <taxon>Actinomycetota</taxon>
        <taxon>Actinomycetes</taxon>
        <taxon>Pseudonocardiales</taxon>
        <taxon>Pseudonocardiaceae</taxon>
        <taxon>Actinoalloteichus</taxon>
    </lineage>
</organism>
<dbReference type="InterPro" id="IPR039261">
    <property type="entry name" value="FNR_nucleotide-bd"/>
</dbReference>
<dbReference type="PANTHER" id="PTHR47354:SF8">
    <property type="entry name" value="1,2-PHENYLACETYL-COA EPOXIDASE, SUBUNIT E"/>
    <property type="match status" value="1"/>
</dbReference>
<dbReference type="SUPFAM" id="SSF52343">
    <property type="entry name" value="Ferredoxin reductase-like, C-terminal NADP-linked domain"/>
    <property type="match status" value="1"/>
</dbReference>
<dbReference type="InterPro" id="IPR017927">
    <property type="entry name" value="FAD-bd_FR_type"/>
</dbReference>
<dbReference type="Gene3D" id="3.40.50.80">
    <property type="entry name" value="Nucleotide-binding domain of ferredoxin-NADP reductase (FNR) module"/>
    <property type="match status" value="1"/>
</dbReference>
<dbReference type="InterPro" id="IPR001041">
    <property type="entry name" value="2Fe-2S_ferredoxin-type"/>
</dbReference>
<evidence type="ECO:0000259" key="11">
    <source>
        <dbReference type="PROSITE" id="PS51384"/>
    </source>
</evidence>
<dbReference type="InterPro" id="IPR006058">
    <property type="entry name" value="2Fe2S_fd_BS"/>
</dbReference>
<evidence type="ECO:0000313" key="13">
    <source>
        <dbReference type="Proteomes" id="UP000185511"/>
    </source>
</evidence>
<dbReference type="Pfam" id="PF00111">
    <property type="entry name" value="Fer2"/>
    <property type="match status" value="1"/>
</dbReference>
<dbReference type="CDD" id="cd06214">
    <property type="entry name" value="PA_degradation_oxidoreductase_like"/>
    <property type="match status" value="1"/>
</dbReference>
<dbReference type="InterPro" id="IPR001433">
    <property type="entry name" value="OxRdtase_FAD/NAD-bd"/>
</dbReference>
<dbReference type="GO" id="GO:0050660">
    <property type="term" value="F:flavin adenine dinucleotide binding"/>
    <property type="evidence" value="ECO:0007669"/>
    <property type="project" value="TreeGrafter"/>
</dbReference>
<comment type="cofactor">
    <cofactor evidence="1">
        <name>FAD</name>
        <dbReference type="ChEBI" id="CHEBI:57692"/>
    </cofactor>
</comment>
<keyword evidence="4" id="KW-0479">Metal-binding</keyword>
<evidence type="ECO:0000256" key="1">
    <source>
        <dbReference type="ARBA" id="ARBA00001974"/>
    </source>
</evidence>
<keyword evidence="2" id="KW-0285">Flavoprotein</keyword>
<dbReference type="InterPro" id="IPR050415">
    <property type="entry name" value="MRET"/>
</dbReference>
<evidence type="ECO:0000256" key="6">
    <source>
        <dbReference type="ARBA" id="ARBA00023002"/>
    </source>
</evidence>
<evidence type="ECO:0000259" key="10">
    <source>
        <dbReference type="PROSITE" id="PS51085"/>
    </source>
</evidence>
<proteinExistence type="predicted"/>
<dbReference type="KEGG" id="acad:UA74_02535"/>
<keyword evidence="8" id="KW-0411">Iron-sulfur</keyword>
<accession>A0AAC9L923</accession>
<dbReference type="RefSeq" id="WP_075738526.1">
    <property type="nucleotide sequence ID" value="NZ_CP016076.1"/>
</dbReference>
<dbReference type="SUPFAM" id="SSF54292">
    <property type="entry name" value="2Fe-2S ferredoxin-like"/>
    <property type="match status" value="1"/>
</dbReference>
<evidence type="ECO:0000256" key="2">
    <source>
        <dbReference type="ARBA" id="ARBA00022630"/>
    </source>
</evidence>
<dbReference type="CDD" id="cd00207">
    <property type="entry name" value="fer2"/>
    <property type="match status" value="1"/>
</dbReference>
<dbReference type="GO" id="GO:0016491">
    <property type="term" value="F:oxidoreductase activity"/>
    <property type="evidence" value="ECO:0007669"/>
    <property type="project" value="UniProtKB-KW"/>
</dbReference>
<dbReference type="PROSITE" id="PS00197">
    <property type="entry name" value="2FE2S_FER_1"/>
    <property type="match status" value="1"/>
</dbReference>
<sequence length="405" mass="43329">MAAADPSAGSPGAGSAAVAPSRRTAFRTLTISRIDRLCPDAVAVSFAVPPEYAAEFDFRPGQYLTLRRSGARADRAADGVIEGQPTAAGQAGTRWADSRPGEPVDEARRSYSICSGAGESPRIGVRRVDGGVWSSWLVEKARVGDRVAVLPPQGRFTPDLAEPAHHGFVAAGSGITPVLSILTSVLARPGHRATLLYGNRRGDTVMFAEELADLKDRYPERLQVVHLLSREPTAVELFSGRLDRDRLYRLLTSVVPTPDVDRWWLCGPVGLVEDAGAVLGELGVPGDRVRRELFYVDAPPPAPRRRAADVASGPTSRVTVILDGRSTEMTLPADEPVLDSAQRIRADLPFACRGGVCGTCRALVVEGEAAMRRNYALEPAEIAAGFVLTCQAEPASRELVVDYDA</sequence>
<feature type="domain" description="2Fe-2S ferredoxin-type" evidence="10">
    <location>
        <begin position="316"/>
        <end position="405"/>
    </location>
</feature>